<feature type="domain" description="FAD-binding" evidence="1">
    <location>
        <begin position="5"/>
        <end position="306"/>
    </location>
</feature>
<dbReference type="Pfam" id="PF01494">
    <property type="entry name" value="FAD_binding_3"/>
    <property type="match status" value="1"/>
</dbReference>
<evidence type="ECO:0000313" key="2">
    <source>
        <dbReference type="EMBL" id="GAA0266406.1"/>
    </source>
</evidence>
<dbReference type="PANTHER" id="PTHR46865">
    <property type="entry name" value="OXIDOREDUCTASE-RELATED"/>
    <property type="match status" value="1"/>
</dbReference>
<dbReference type="Gene3D" id="3.50.50.60">
    <property type="entry name" value="FAD/NAD(P)-binding domain"/>
    <property type="match status" value="1"/>
</dbReference>
<reference evidence="2 3" key="1">
    <citation type="journal article" date="2019" name="Int. J. Syst. Evol. Microbiol.">
        <title>The Global Catalogue of Microorganisms (GCM) 10K type strain sequencing project: providing services to taxonomists for standard genome sequencing and annotation.</title>
        <authorList>
            <consortium name="The Broad Institute Genomics Platform"/>
            <consortium name="The Broad Institute Genome Sequencing Center for Infectious Disease"/>
            <person name="Wu L."/>
            <person name="Ma J."/>
        </authorList>
    </citation>
    <scope>NUCLEOTIDE SEQUENCE [LARGE SCALE GENOMIC DNA]</scope>
    <source>
        <strain evidence="2 3">JCM 10425</strain>
    </source>
</reference>
<organism evidence="2 3">
    <name type="scientific">Cryptosporangium japonicum</name>
    <dbReference type="NCBI Taxonomy" id="80872"/>
    <lineage>
        <taxon>Bacteria</taxon>
        <taxon>Bacillati</taxon>
        <taxon>Actinomycetota</taxon>
        <taxon>Actinomycetes</taxon>
        <taxon>Cryptosporangiales</taxon>
        <taxon>Cryptosporangiaceae</taxon>
        <taxon>Cryptosporangium</taxon>
    </lineage>
</organism>
<gene>
    <name evidence="2" type="ORF">GCM10009539_61520</name>
</gene>
<dbReference type="EMBL" id="BAAAGX010000025">
    <property type="protein sequence ID" value="GAA0266406.1"/>
    <property type="molecule type" value="Genomic_DNA"/>
</dbReference>
<name>A0ABN0UYF9_9ACTN</name>
<evidence type="ECO:0000259" key="1">
    <source>
        <dbReference type="Pfam" id="PF01494"/>
    </source>
</evidence>
<comment type="caution">
    <text evidence="2">The sequence shown here is derived from an EMBL/GenBank/DDBJ whole genome shotgun (WGS) entry which is preliminary data.</text>
</comment>
<keyword evidence="2" id="KW-0503">Monooxygenase</keyword>
<dbReference type="InterPro" id="IPR002938">
    <property type="entry name" value="FAD-bd"/>
</dbReference>
<dbReference type="Gene3D" id="3.30.9.10">
    <property type="entry name" value="D-Amino Acid Oxidase, subunit A, domain 2"/>
    <property type="match status" value="1"/>
</dbReference>
<accession>A0ABN0UYF9</accession>
<dbReference type="RefSeq" id="WP_344652408.1">
    <property type="nucleotide sequence ID" value="NZ_BAAAGX010000025.1"/>
</dbReference>
<keyword evidence="2" id="KW-0560">Oxidoreductase</keyword>
<sequence length="390" mass="40693">MTNPRVLISGASIAGPALAYWLHRYGFDVTVVEKAPAVRAGGQAVDFKGPVHLGVLRKMGILDAVRQATVPSEDGILVNARGRTIGTVPGAFAGGEINVPRGDLATILSGLTAPTCEYVFGDSITALTDTGDGVDVSFTHGAPRTFDLVVGADGIHSNVRALAFGPEADYVRHLGYYYALADLGVDGGEVMYNEPGVMAALGGPKASAFFVFAAPLSPAARGDVDTQKQFLVDALRGARWRIPELMAAVPGAAEFYLDSISRVTVDRYSTGRVALVGDSAYGNALGGFGTGLAVVGAYVLAGELARADGDHRAAFARYESTYRGYASVSQKINAGRLLAPGSKAGIVGRNLGFSALSLFGPLMRIVDRPATNLTLEDYDAHTSGKPWPAL</sequence>
<dbReference type="SUPFAM" id="SSF51905">
    <property type="entry name" value="FAD/NAD(P)-binding domain"/>
    <property type="match status" value="1"/>
</dbReference>
<protein>
    <submittedName>
        <fullName evidence="2">FAD-dependent monooxygenase</fullName>
    </submittedName>
</protein>
<dbReference type="InterPro" id="IPR051704">
    <property type="entry name" value="FAD_aromatic-hydroxylase"/>
</dbReference>
<evidence type="ECO:0000313" key="3">
    <source>
        <dbReference type="Proteomes" id="UP001500967"/>
    </source>
</evidence>
<dbReference type="GO" id="GO:0004497">
    <property type="term" value="F:monooxygenase activity"/>
    <property type="evidence" value="ECO:0007669"/>
    <property type="project" value="UniProtKB-KW"/>
</dbReference>
<dbReference type="InterPro" id="IPR036188">
    <property type="entry name" value="FAD/NAD-bd_sf"/>
</dbReference>
<dbReference type="PRINTS" id="PR00420">
    <property type="entry name" value="RNGMNOXGNASE"/>
</dbReference>
<dbReference type="Proteomes" id="UP001500967">
    <property type="component" value="Unassembled WGS sequence"/>
</dbReference>
<dbReference type="PANTHER" id="PTHR46865:SF2">
    <property type="entry name" value="MONOOXYGENASE"/>
    <property type="match status" value="1"/>
</dbReference>
<proteinExistence type="predicted"/>
<keyword evidence="3" id="KW-1185">Reference proteome</keyword>